<dbReference type="PANTHER" id="PTHR30481">
    <property type="entry name" value="DNA ADENINE METHYLASE"/>
    <property type="match status" value="1"/>
</dbReference>
<dbReference type="GO" id="GO:0009307">
    <property type="term" value="P:DNA restriction-modification system"/>
    <property type="evidence" value="ECO:0007669"/>
    <property type="project" value="InterPro"/>
</dbReference>
<evidence type="ECO:0000313" key="7">
    <source>
        <dbReference type="Proteomes" id="UP000629596"/>
    </source>
</evidence>
<evidence type="ECO:0000256" key="1">
    <source>
        <dbReference type="ARBA" id="ARBA00022603"/>
    </source>
</evidence>
<evidence type="ECO:0000313" key="4">
    <source>
        <dbReference type="EMBL" id="MBC8603174.1"/>
    </source>
</evidence>
<dbReference type="EMBL" id="JACRTI010000048">
    <property type="protein sequence ID" value="MBC8603174.1"/>
    <property type="molecule type" value="Genomic_DNA"/>
</dbReference>
<dbReference type="PRINTS" id="PR00505">
    <property type="entry name" value="D12N6MTFRASE"/>
</dbReference>
<protein>
    <submittedName>
        <fullName evidence="5">DNA adenine methylase</fullName>
    </submittedName>
</protein>
<dbReference type="Gene3D" id="3.40.50.150">
    <property type="entry name" value="Vaccinia Virus protein VP39"/>
    <property type="match status" value="2"/>
</dbReference>
<dbReference type="GO" id="GO:0043565">
    <property type="term" value="F:sequence-specific DNA binding"/>
    <property type="evidence" value="ECO:0007669"/>
    <property type="project" value="TreeGrafter"/>
</dbReference>
<dbReference type="GO" id="GO:0009007">
    <property type="term" value="F:site-specific DNA-methyltransferase (adenine-specific) activity"/>
    <property type="evidence" value="ECO:0007669"/>
    <property type="project" value="UniProtKB-EC"/>
</dbReference>
<reference evidence="4 7" key="2">
    <citation type="submission" date="2020-08" db="EMBL/GenBank/DDBJ databases">
        <title>Genome public.</title>
        <authorList>
            <person name="Liu C."/>
            <person name="Sun Q."/>
        </authorList>
    </citation>
    <scope>NUCLEOTIDE SEQUENCE [LARGE SCALE GENOMIC DNA]</scope>
    <source>
        <strain evidence="4 7">426_9</strain>
    </source>
</reference>
<evidence type="ECO:0000256" key="3">
    <source>
        <dbReference type="ARBA" id="ARBA00022691"/>
    </source>
</evidence>
<organism evidence="5 6">
    <name type="scientific">Parabacteroides acidifaciens</name>
    <dbReference type="NCBI Taxonomy" id="2290935"/>
    <lineage>
        <taxon>Bacteria</taxon>
        <taxon>Pseudomonadati</taxon>
        <taxon>Bacteroidota</taxon>
        <taxon>Bacteroidia</taxon>
        <taxon>Bacteroidales</taxon>
        <taxon>Tannerellaceae</taxon>
        <taxon>Parabacteroides</taxon>
    </lineage>
</organism>
<keyword evidence="3" id="KW-0949">S-adenosyl-L-methionine</keyword>
<reference evidence="5 6" key="1">
    <citation type="submission" date="2018-07" db="EMBL/GenBank/DDBJ databases">
        <title>Parabacteroides acidifaciens nov. sp., isolated from human feces.</title>
        <authorList>
            <person name="Wang Y.J."/>
        </authorList>
    </citation>
    <scope>NUCLEOTIDE SEQUENCE [LARGE SCALE GENOMIC DNA]</scope>
    <source>
        <strain evidence="5 6">426-9</strain>
    </source>
</reference>
<keyword evidence="7" id="KW-1185">Reference proteome</keyword>
<dbReference type="GO" id="GO:1904047">
    <property type="term" value="F:S-adenosyl-L-methionine binding"/>
    <property type="evidence" value="ECO:0007669"/>
    <property type="project" value="TreeGrafter"/>
</dbReference>
<dbReference type="GO" id="GO:0006298">
    <property type="term" value="P:mismatch repair"/>
    <property type="evidence" value="ECO:0007669"/>
    <property type="project" value="TreeGrafter"/>
</dbReference>
<gene>
    <name evidence="5" type="ORF">DWU89_16195</name>
    <name evidence="4" type="ORF">H8784_15795</name>
</gene>
<dbReference type="SUPFAM" id="SSF53335">
    <property type="entry name" value="S-adenosyl-L-methionine-dependent methyltransferases"/>
    <property type="match status" value="1"/>
</dbReference>
<comment type="caution">
    <text evidence="5">The sequence shown here is derived from an EMBL/GenBank/DDBJ whole genome shotgun (WGS) entry which is preliminary data.</text>
</comment>
<dbReference type="InterPro" id="IPR012263">
    <property type="entry name" value="M_m6A_EcoRV"/>
</dbReference>
<dbReference type="AlphaFoldDB" id="A0A3D8HAZ7"/>
<evidence type="ECO:0000313" key="6">
    <source>
        <dbReference type="Proteomes" id="UP000256321"/>
    </source>
</evidence>
<evidence type="ECO:0000256" key="2">
    <source>
        <dbReference type="ARBA" id="ARBA00022679"/>
    </source>
</evidence>
<keyword evidence="2" id="KW-0808">Transferase</keyword>
<dbReference type="InterPro" id="IPR029063">
    <property type="entry name" value="SAM-dependent_MTases_sf"/>
</dbReference>
<dbReference type="Proteomes" id="UP000256321">
    <property type="component" value="Unassembled WGS sequence"/>
</dbReference>
<dbReference type="PIRSF" id="PIRSF000398">
    <property type="entry name" value="M_m6A_EcoRV"/>
    <property type="match status" value="1"/>
</dbReference>
<name>A0A3D8HAZ7_9BACT</name>
<proteinExistence type="predicted"/>
<dbReference type="InterPro" id="IPR012327">
    <property type="entry name" value="MeTrfase_D12"/>
</dbReference>
<dbReference type="Pfam" id="PF02086">
    <property type="entry name" value="MethyltransfD12"/>
    <property type="match status" value="1"/>
</dbReference>
<keyword evidence="1 5" id="KW-0489">Methyltransferase</keyword>
<sequence>MRTPITYYGGKQRLADTIISMMPGHKLYCEPFFGGGAVFFRKPKAGVEAINDHNDMLINFYLAAQNSFPELQERIRNTLHSESMYYYAKDVWNGRCEASNIEKAWAVWMITNGSFAGSMHGGWKWCNGTSGSHSGIFIRNKRIEFGEQLRDRLEQVQISCRDALRVIKERDSENTFFYLDPPYPGCVQQYYSGYTHTDLYNLLKLLSTIKGKFILSNYWCQTLRYFIQKFGWNFRTVELDLKVNHLGRGQRVEKRTEILVFNYDIEKTLFQH</sequence>
<accession>A0A3D8HAZ7</accession>
<dbReference type="EMBL" id="QREV01000048">
    <property type="protein sequence ID" value="RDU48108.1"/>
    <property type="molecule type" value="Genomic_DNA"/>
</dbReference>
<dbReference type="RefSeq" id="WP_115500669.1">
    <property type="nucleotide sequence ID" value="NZ_JACRTI010000048.1"/>
</dbReference>
<dbReference type="GO" id="GO:0032259">
    <property type="term" value="P:methylation"/>
    <property type="evidence" value="ECO:0007669"/>
    <property type="project" value="UniProtKB-KW"/>
</dbReference>
<evidence type="ECO:0000313" key="5">
    <source>
        <dbReference type="EMBL" id="RDU48108.1"/>
    </source>
</evidence>
<dbReference type="Proteomes" id="UP000629596">
    <property type="component" value="Unassembled WGS sequence"/>
</dbReference>